<sequence length="210" mass="22452">MQISKTALFTIIGVSQAVAQTPVPTPITTFDPDNLNPGLSDECFSVDSSVKERMDIVPPPEDPALSELVVSFAIGGLHNTQDPCELPVVTGSLAPVFSEWASRWTSKQSEYISEYRMIWTACSDEPLVTDLAPVGSEVCSDLVAKITGAPSYDEKNEKDEEKEKKEDADEEKAEKKTDDKPEVVGDSAGARLGGSFLAGFVAVGVVAVAL</sequence>
<name>W9JE11_FUSOX</name>
<accession>W9JE11</accession>
<protein>
    <submittedName>
        <fullName evidence="3">Uncharacterized protein</fullName>
    </submittedName>
</protein>
<feature type="signal peptide" evidence="2">
    <location>
        <begin position="1"/>
        <end position="19"/>
    </location>
</feature>
<dbReference type="AlphaFoldDB" id="W9JE11"/>
<dbReference type="Proteomes" id="UP000030766">
    <property type="component" value="Unassembled WGS sequence"/>
</dbReference>
<reference evidence="3" key="1">
    <citation type="submission" date="2011-06" db="EMBL/GenBank/DDBJ databases">
        <title>The Genome Sequence of Fusarium oxysporum Fo47.</title>
        <authorList>
            <consortium name="The Broad Institute Genome Sequencing Platform"/>
            <person name="Ma L.-J."/>
            <person name="Gale L.R."/>
            <person name="Schwartz D.C."/>
            <person name="Zhou S."/>
            <person name="Corby-Kistler H."/>
            <person name="Young S.K."/>
            <person name="Zeng Q."/>
            <person name="Gargeya S."/>
            <person name="Fitzgerald M."/>
            <person name="Haas B."/>
            <person name="Abouelleil A."/>
            <person name="Alvarado L."/>
            <person name="Arachchi H.M."/>
            <person name="Berlin A."/>
            <person name="Brown A."/>
            <person name="Chapman S.B."/>
            <person name="Chen Z."/>
            <person name="Dunbar C."/>
            <person name="Freedman E."/>
            <person name="Gearin G."/>
            <person name="Gellesch M."/>
            <person name="Goldberg J."/>
            <person name="Griggs A."/>
            <person name="Gujja S."/>
            <person name="Heiman D."/>
            <person name="Howarth C."/>
            <person name="Larson L."/>
            <person name="Lui A."/>
            <person name="MacDonald P.J.P."/>
            <person name="Mehta T."/>
            <person name="Montmayeur A."/>
            <person name="Murphy C."/>
            <person name="Neiman D."/>
            <person name="Pearson M."/>
            <person name="Priest M."/>
            <person name="Roberts A."/>
            <person name="Saif S."/>
            <person name="Shea T."/>
            <person name="Shenoy N."/>
            <person name="Sisk P."/>
            <person name="Stolte C."/>
            <person name="Sykes S."/>
            <person name="Wortman J."/>
            <person name="Nusbaum C."/>
            <person name="Birren B."/>
        </authorList>
    </citation>
    <scope>NUCLEOTIDE SEQUENCE [LARGE SCALE GENOMIC DNA]</scope>
    <source>
        <strain evidence="3">Fo47</strain>
    </source>
</reference>
<reference evidence="3" key="2">
    <citation type="submission" date="2014-02" db="EMBL/GenBank/DDBJ databases">
        <title>Annotation of the Genome Sequence of Fusarium oxysporum Fo47.</title>
        <authorList>
            <consortium name="The Broad Institute Genomics Platform"/>
            <person name="Ma L.-J."/>
            <person name="Corby-Kistler H."/>
            <person name="Broz K."/>
            <person name="Gale L.R."/>
            <person name="Jonkers W."/>
            <person name="O'Donnell K."/>
            <person name="Ploetz R."/>
            <person name="Steinberg C."/>
            <person name="Schwartz D.C."/>
            <person name="VanEtten H."/>
            <person name="Zhou S."/>
            <person name="Young S.K."/>
            <person name="Zeng Q."/>
            <person name="Gargeya S."/>
            <person name="Fitzgerald M."/>
            <person name="Abouelleil A."/>
            <person name="Alvarado L."/>
            <person name="Chapman S.B."/>
            <person name="Gainer-Dewar J."/>
            <person name="Goldberg J."/>
            <person name="Griggs A."/>
            <person name="Gujja S."/>
            <person name="Hansen M."/>
            <person name="Howarth C."/>
            <person name="Imamovic A."/>
            <person name="Ireland A."/>
            <person name="Larimer J."/>
            <person name="McCowan C."/>
            <person name="Murphy C."/>
            <person name="Pearson M."/>
            <person name="Poon T.W."/>
            <person name="Priest M."/>
            <person name="Roberts A."/>
            <person name="Saif S."/>
            <person name="Shea T."/>
            <person name="Sykes S."/>
            <person name="Wortman J."/>
            <person name="Nusbaum C."/>
            <person name="Birren B."/>
        </authorList>
    </citation>
    <scope>NUCLEOTIDE SEQUENCE</scope>
    <source>
        <strain evidence="3">Fo47</strain>
    </source>
</reference>
<dbReference type="VEuPathDB" id="FungiDB:FOZG_18346"/>
<feature type="compositionally biased region" description="Basic and acidic residues" evidence="1">
    <location>
        <begin position="152"/>
        <end position="183"/>
    </location>
</feature>
<organism evidence="3">
    <name type="scientific">Fusarium oxysporum Fo47</name>
    <dbReference type="NCBI Taxonomy" id="660027"/>
    <lineage>
        <taxon>Eukaryota</taxon>
        <taxon>Fungi</taxon>
        <taxon>Dikarya</taxon>
        <taxon>Ascomycota</taxon>
        <taxon>Pezizomycotina</taxon>
        <taxon>Sordariomycetes</taxon>
        <taxon>Hypocreomycetidae</taxon>
        <taxon>Hypocreales</taxon>
        <taxon>Nectriaceae</taxon>
        <taxon>Fusarium</taxon>
        <taxon>Fusarium oxysporum species complex</taxon>
    </lineage>
</organism>
<gene>
    <name evidence="3" type="ORF">FOZG_18346</name>
</gene>
<proteinExistence type="predicted"/>
<dbReference type="HOGENOM" id="CLU_118708_0_0_1"/>
<feature type="region of interest" description="Disordered" evidence="1">
    <location>
        <begin position="150"/>
        <end position="185"/>
    </location>
</feature>
<evidence type="ECO:0000256" key="2">
    <source>
        <dbReference type="SAM" id="SignalP"/>
    </source>
</evidence>
<feature type="chain" id="PRO_5043803059" evidence="2">
    <location>
        <begin position="20"/>
        <end position="210"/>
    </location>
</feature>
<evidence type="ECO:0000256" key="1">
    <source>
        <dbReference type="SAM" id="MobiDB-lite"/>
    </source>
</evidence>
<evidence type="ECO:0000313" key="3">
    <source>
        <dbReference type="EMBL" id="EWZ27930.1"/>
    </source>
</evidence>
<dbReference type="EMBL" id="KI981477">
    <property type="protein sequence ID" value="EWZ27930.1"/>
    <property type="molecule type" value="Genomic_DNA"/>
</dbReference>
<keyword evidence="2" id="KW-0732">Signal</keyword>